<comment type="caution">
    <text evidence="3">The sequence shown here is derived from an EMBL/GenBank/DDBJ whole genome shotgun (WGS) entry which is preliminary data.</text>
</comment>
<proteinExistence type="predicted"/>
<dbReference type="PROSITE" id="PS51257">
    <property type="entry name" value="PROKAR_LIPOPROTEIN"/>
    <property type="match status" value="1"/>
</dbReference>
<evidence type="ECO:0000259" key="2">
    <source>
        <dbReference type="Pfam" id="PF01425"/>
    </source>
</evidence>
<keyword evidence="3" id="KW-0378">Hydrolase</keyword>
<protein>
    <submittedName>
        <fullName evidence="3">Amidase</fullName>
        <ecNumber evidence="3">3.5.1.4</ecNumber>
    </submittedName>
</protein>
<dbReference type="InterPro" id="IPR036928">
    <property type="entry name" value="AS_sf"/>
</dbReference>
<dbReference type="SUPFAM" id="SSF75304">
    <property type="entry name" value="Amidase signature (AS) enzymes"/>
    <property type="match status" value="1"/>
</dbReference>
<dbReference type="NCBIfam" id="NF006006">
    <property type="entry name" value="PRK08137.1"/>
    <property type="match status" value="1"/>
</dbReference>
<keyword evidence="4" id="KW-1185">Reference proteome</keyword>
<feature type="domain" description="Amidase" evidence="2">
    <location>
        <begin position="79"/>
        <end position="495"/>
    </location>
</feature>
<dbReference type="InterPro" id="IPR023631">
    <property type="entry name" value="Amidase_dom"/>
</dbReference>
<evidence type="ECO:0000256" key="1">
    <source>
        <dbReference type="SAM" id="SignalP"/>
    </source>
</evidence>
<feature type="chain" id="PRO_5032937264" evidence="1">
    <location>
        <begin position="20"/>
        <end position="530"/>
    </location>
</feature>
<dbReference type="OrthoDB" id="8872210at2"/>
<keyword evidence="1" id="KW-0732">Signal</keyword>
<feature type="signal peptide" evidence="1">
    <location>
        <begin position="1"/>
        <end position="19"/>
    </location>
</feature>
<name>A0A844Y698_9SPHN</name>
<organism evidence="3 4">
    <name type="scientific">Qipengyuania pelagi</name>
    <dbReference type="NCBI Taxonomy" id="994320"/>
    <lineage>
        <taxon>Bacteria</taxon>
        <taxon>Pseudomonadati</taxon>
        <taxon>Pseudomonadota</taxon>
        <taxon>Alphaproteobacteria</taxon>
        <taxon>Sphingomonadales</taxon>
        <taxon>Erythrobacteraceae</taxon>
        <taxon>Qipengyuania</taxon>
    </lineage>
</organism>
<dbReference type="GO" id="GO:0004040">
    <property type="term" value="F:amidase activity"/>
    <property type="evidence" value="ECO:0007669"/>
    <property type="project" value="UniProtKB-EC"/>
</dbReference>
<dbReference type="Proteomes" id="UP000430272">
    <property type="component" value="Unassembled WGS sequence"/>
</dbReference>
<evidence type="ECO:0000313" key="4">
    <source>
        <dbReference type="Proteomes" id="UP000430272"/>
    </source>
</evidence>
<dbReference type="EMBL" id="WTYD01000001">
    <property type="protein sequence ID" value="MXO52568.1"/>
    <property type="molecule type" value="Genomic_DNA"/>
</dbReference>
<gene>
    <name evidence="3" type="ORF">GRI47_00925</name>
</gene>
<dbReference type="PANTHER" id="PTHR42678:SF34">
    <property type="entry name" value="OS04G0183300 PROTEIN"/>
    <property type="match status" value="1"/>
</dbReference>
<dbReference type="PANTHER" id="PTHR42678">
    <property type="entry name" value="AMIDASE"/>
    <property type="match status" value="1"/>
</dbReference>
<reference evidence="3 4" key="1">
    <citation type="submission" date="2019-12" db="EMBL/GenBank/DDBJ databases">
        <title>Genomic-based taxomic classification of the family Erythrobacteraceae.</title>
        <authorList>
            <person name="Xu L."/>
        </authorList>
    </citation>
    <scope>NUCLEOTIDE SEQUENCE [LARGE SCALE GENOMIC DNA]</scope>
    <source>
        <strain evidence="3 4">JCM 17468</strain>
    </source>
</reference>
<dbReference type="Gene3D" id="3.90.1300.10">
    <property type="entry name" value="Amidase signature (AS) domain"/>
    <property type="match status" value="1"/>
</dbReference>
<evidence type="ECO:0000313" key="3">
    <source>
        <dbReference type="EMBL" id="MXO52568.1"/>
    </source>
</evidence>
<sequence length="530" mass="55743">MTRRILPLLALASSLTACATQAQETPPPIVRIDIPRVELPAGVDPLGPNSGIREGEAVGQAVRTLKYDDGPNGLNAIIALAPDITAQVRAARRLPLAGRTVLVKDNIETRELPTTAGSLALANNRTGRDAPMIANLRRAGGVVMGKTNLSEWANIRDSNSTSGWSAVGGLVRNPHAIDRNSCGSSSGSGAAVAAGFAWAAIGTETNGSITCPASINGVVGFKPSVGVVSRTHVVPISSTQDTAGPMARSVKDAAMLLTAIAGADPADAVTTTVPNRPADYAAGLAEASLAGVRIGVMRGQVGDRQDLTATFDAALADMERAGAELVEIEFEPDTAMYRDSFQVLMFELREEMGKYLSSLPGEDMPRSLADLIAFNEANKETEMRWFGQDLFVQAEGTTDREAYEKARANAVRIAGVETIDKLLADNRVRFLVAPTRGPAWVSDLVNGDNFNGSIGFGAPAAIAGYPHLTVPMGAVEGLPVGISIIGAKWDDHAVLKAGAAYERARSAVLPQPRFERWSPPLRPSAPRIAD</sequence>
<accession>A0A844Y698</accession>
<dbReference type="Pfam" id="PF01425">
    <property type="entry name" value="Amidase"/>
    <property type="match status" value="1"/>
</dbReference>
<dbReference type="RefSeq" id="WP_160659540.1">
    <property type="nucleotide sequence ID" value="NZ_BAABDV010000001.1"/>
</dbReference>
<dbReference type="EC" id="3.5.1.4" evidence="3"/>
<dbReference type="AlphaFoldDB" id="A0A844Y698"/>